<keyword evidence="1" id="KW-0812">Transmembrane</keyword>
<evidence type="ECO:0000313" key="2">
    <source>
        <dbReference type="EMBL" id="MDQ0202676.1"/>
    </source>
</evidence>
<proteinExistence type="predicted"/>
<dbReference type="PROSITE" id="PS51257">
    <property type="entry name" value="PROKAR_LIPOPROTEIN"/>
    <property type="match status" value="1"/>
</dbReference>
<accession>A0ABT9Y4M6</accession>
<dbReference type="Proteomes" id="UP001239167">
    <property type="component" value="Unassembled WGS sequence"/>
</dbReference>
<protein>
    <submittedName>
        <fullName evidence="2">Uncharacterized protein</fullName>
    </submittedName>
</protein>
<keyword evidence="1" id="KW-1133">Transmembrane helix</keyword>
<organism evidence="2 3">
    <name type="scientific">Pectinatus haikarae</name>
    <dbReference type="NCBI Taxonomy" id="349096"/>
    <lineage>
        <taxon>Bacteria</taxon>
        <taxon>Bacillati</taxon>
        <taxon>Bacillota</taxon>
        <taxon>Negativicutes</taxon>
        <taxon>Selenomonadales</taxon>
        <taxon>Selenomonadaceae</taxon>
        <taxon>Pectinatus</taxon>
    </lineage>
</organism>
<keyword evidence="1" id="KW-0472">Membrane</keyword>
<reference evidence="2 3" key="1">
    <citation type="submission" date="2023-07" db="EMBL/GenBank/DDBJ databases">
        <title>Genomic Encyclopedia of Type Strains, Phase IV (KMG-IV): sequencing the most valuable type-strain genomes for metagenomic binning, comparative biology and taxonomic classification.</title>
        <authorList>
            <person name="Goeker M."/>
        </authorList>
    </citation>
    <scope>NUCLEOTIDE SEQUENCE [LARGE SCALE GENOMIC DNA]</scope>
    <source>
        <strain evidence="2 3">DSM 16980</strain>
    </source>
</reference>
<sequence>MLHFKIKNKILIFIIVIIVICGCFYKVFNNFAALKEGKLVDIQNKPEGVSRNSFSQEAMCNPYNLTWTGITLINNTFKVLHNPKTSISDIFDGNIMKLPNDEYYAGAYTLRDNLQCPLFWISNNDELSLGFQLEGSDKNIQSIFSTLFENLGETTQKEETDSQKKYYWLNKIYRGKKYFIECDISTNNDNSLLLVVFHPQIYH</sequence>
<name>A0ABT9Y4M6_9FIRM</name>
<evidence type="ECO:0000313" key="3">
    <source>
        <dbReference type="Proteomes" id="UP001239167"/>
    </source>
</evidence>
<dbReference type="EMBL" id="JAUSUE010000002">
    <property type="protein sequence ID" value="MDQ0202676.1"/>
    <property type="molecule type" value="Genomic_DNA"/>
</dbReference>
<feature type="transmembrane region" description="Helical" evidence="1">
    <location>
        <begin position="10"/>
        <end position="28"/>
    </location>
</feature>
<evidence type="ECO:0000256" key="1">
    <source>
        <dbReference type="SAM" id="Phobius"/>
    </source>
</evidence>
<keyword evidence="3" id="KW-1185">Reference proteome</keyword>
<gene>
    <name evidence="2" type="ORF">J2S01_000369</name>
</gene>
<comment type="caution">
    <text evidence="2">The sequence shown here is derived from an EMBL/GenBank/DDBJ whole genome shotgun (WGS) entry which is preliminary data.</text>
</comment>
<dbReference type="RefSeq" id="WP_196605309.1">
    <property type="nucleotide sequence ID" value="NZ_CP116940.1"/>
</dbReference>